<evidence type="ECO:0000313" key="3">
    <source>
        <dbReference type="Proteomes" id="UP000193986"/>
    </source>
</evidence>
<dbReference type="Gene3D" id="1.10.357.40">
    <property type="entry name" value="YbiA-like"/>
    <property type="match status" value="1"/>
</dbReference>
<name>A0A1Y2B3P3_9TREE</name>
<dbReference type="AlphaFoldDB" id="A0A1Y2B3P3"/>
<dbReference type="OrthoDB" id="206452at2759"/>
<comment type="caution">
    <text evidence="2">The sequence shown here is derived from an EMBL/GenBank/DDBJ whole genome shotgun (WGS) entry which is preliminary data.</text>
</comment>
<accession>A0A1Y2B3P3</accession>
<dbReference type="Pfam" id="PF08719">
    <property type="entry name" value="NADAR"/>
    <property type="match status" value="1"/>
</dbReference>
<feature type="domain" description="NADAR" evidence="1">
    <location>
        <begin position="38"/>
        <end position="209"/>
    </location>
</feature>
<keyword evidence="3" id="KW-1185">Reference proteome</keyword>
<proteinExistence type="predicted"/>
<dbReference type="InterPro" id="IPR037238">
    <property type="entry name" value="YbiA-like_sf"/>
</dbReference>
<organism evidence="2 3">
    <name type="scientific">Naematelia encephala</name>
    <dbReference type="NCBI Taxonomy" id="71784"/>
    <lineage>
        <taxon>Eukaryota</taxon>
        <taxon>Fungi</taxon>
        <taxon>Dikarya</taxon>
        <taxon>Basidiomycota</taxon>
        <taxon>Agaricomycotina</taxon>
        <taxon>Tremellomycetes</taxon>
        <taxon>Tremellales</taxon>
        <taxon>Naemateliaceae</taxon>
        <taxon>Naematelia</taxon>
    </lineage>
</organism>
<dbReference type="CDD" id="cd15457">
    <property type="entry name" value="NADAR"/>
    <property type="match status" value="1"/>
</dbReference>
<dbReference type="Proteomes" id="UP000193986">
    <property type="component" value="Unassembled WGS sequence"/>
</dbReference>
<reference evidence="2 3" key="1">
    <citation type="submission" date="2016-07" db="EMBL/GenBank/DDBJ databases">
        <title>Pervasive Adenine N6-methylation of Active Genes in Fungi.</title>
        <authorList>
            <consortium name="DOE Joint Genome Institute"/>
            <person name="Mondo S.J."/>
            <person name="Dannebaum R.O."/>
            <person name="Kuo R.C."/>
            <person name="Labutti K."/>
            <person name="Haridas S."/>
            <person name="Kuo A."/>
            <person name="Salamov A."/>
            <person name="Ahrendt S.R."/>
            <person name="Lipzen A."/>
            <person name="Sullivan W."/>
            <person name="Andreopoulos W.B."/>
            <person name="Clum A."/>
            <person name="Lindquist E."/>
            <person name="Daum C."/>
            <person name="Ramamoorthy G.K."/>
            <person name="Gryganskyi A."/>
            <person name="Culley D."/>
            <person name="Magnuson J.K."/>
            <person name="James T.Y."/>
            <person name="O'Malley M.A."/>
            <person name="Stajich J.E."/>
            <person name="Spatafora J.W."/>
            <person name="Visel A."/>
            <person name="Grigoriev I.V."/>
        </authorList>
    </citation>
    <scope>NUCLEOTIDE SEQUENCE [LARGE SCALE GENOMIC DNA]</scope>
    <source>
        <strain evidence="2 3">68-887.2</strain>
    </source>
</reference>
<dbReference type="STRING" id="71784.A0A1Y2B3P3"/>
<dbReference type="EMBL" id="MCFC01000026">
    <property type="protein sequence ID" value="ORY29346.1"/>
    <property type="molecule type" value="Genomic_DNA"/>
</dbReference>
<gene>
    <name evidence="2" type="ORF">BCR39DRAFT_174665</name>
</gene>
<evidence type="ECO:0000259" key="1">
    <source>
        <dbReference type="Pfam" id="PF08719"/>
    </source>
</evidence>
<evidence type="ECO:0000313" key="2">
    <source>
        <dbReference type="EMBL" id="ORY29346.1"/>
    </source>
</evidence>
<dbReference type="SUPFAM" id="SSF143990">
    <property type="entry name" value="YbiA-like"/>
    <property type="match status" value="1"/>
</dbReference>
<dbReference type="NCBIfam" id="TIGR02464">
    <property type="entry name" value="ribofla_fusion"/>
    <property type="match status" value="1"/>
</dbReference>
<dbReference type="InterPro" id="IPR012816">
    <property type="entry name" value="NADAR"/>
</dbReference>
<sequence length="224" mass="25442">MGVQLMRVRHRPPNAQWPGEIIFFHKEYPDPGHGYPDDGRHCFSNWYPNLPFSDPEIDANVNLKQRLGIDPNTSIVFGTSEHYMMFWKALIYRNPRLAAEIISPANRNHPNVAKDLAKAAAEAAPAHDNLWRRINKDVVRRGCYLKFTSQDTSEELDYLLGTGKARLAESAPNDEFWGLKYDITNALPNQSRWGKNQLGEVLEDVRTCINTGAGCPPITWSSHI</sequence>
<protein>
    <recommendedName>
        <fullName evidence="1">NADAR domain-containing protein</fullName>
    </recommendedName>
</protein>
<dbReference type="InParanoid" id="A0A1Y2B3P3"/>